<dbReference type="EC" id="2.1.1.148" evidence="1"/>
<sequence>MEILKPHFVIEDEVDGEQILKNLERYGRTCYKSEDKITPDSARKFVATILKSGHESVIEHEKVTVRVICDRGVTHEIVRHRIASYSQESTRYCNYRSRGVQVIKPFFFVGDDKKYQIWLNAMRACEEAYNALIEAGATPQEARSVLPNSLKTEIIITYNLREWRHFFKLRCSKRAHPQMREITLPLLREFQRLIPILFDDISEKE</sequence>
<dbReference type="CDD" id="cd20175">
    <property type="entry name" value="ThyX"/>
    <property type="match status" value="1"/>
</dbReference>
<dbReference type="GO" id="GO:0004799">
    <property type="term" value="F:thymidylate synthase activity"/>
    <property type="evidence" value="ECO:0007669"/>
    <property type="project" value="TreeGrafter"/>
</dbReference>
<dbReference type="NCBIfam" id="TIGR02170">
    <property type="entry name" value="thyX"/>
    <property type="match status" value="1"/>
</dbReference>
<dbReference type="AlphaFoldDB" id="A0A2M8L9L4"/>
<dbReference type="GO" id="GO:0070402">
    <property type="term" value="F:NADPH binding"/>
    <property type="evidence" value="ECO:0007669"/>
    <property type="project" value="TreeGrafter"/>
</dbReference>
<dbReference type="InterPro" id="IPR003669">
    <property type="entry name" value="Thymidylate_synthase_ThyX"/>
</dbReference>
<organism evidence="2 3">
    <name type="scientific">Candidatus Tagabacteria bacterium CG10_big_fil_rev_8_21_14_0_10_40_13</name>
    <dbReference type="NCBI Taxonomy" id="1975022"/>
    <lineage>
        <taxon>Bacteria</taxon>
        <taxon>Candidatus Tagaibacteriota</taxon>
    </lineage>
</organism>
<dbReference type="GO" id="GO:0006231">
    <property type="term" value="P:dTMP biosynthetic process"/>
    <property type="evidence" value="ECO:0007669"/>
    <property type="project" value="UniProtKB-UniRule"/>
</dbReference>
<proteinExistence type="predicted"/>
<dbReference type="PANTHER" id="PTHR34934">
    <property type="entry name" value="FLAVIN-DEPENDENT THYMIDYLATE SYNTHASE"/>
    <property type="match status" value="1"/>
</dbReference>
<comment type="caution">
    <text evidence="2">The sequence shown here is derived from an EMBL/GenBank/DDBJ whole genome shotgun (WGS) entry which is preliminary data.</text>
</comment>
<accession>A0A2M8L9L4</accession>
<dbReference type="Proteomes" id="UP000230603">
    <property type="component" value="Unassembled WGS sequence"/>
</dbReference>
<dbReference type="InterPro" id="IPR036098">
    <property type="entry name" value="Thymidylate_synthase_ThyX_sf"/>
</dbReference>
<dbReference type="PANTHER" id="PTHR34934:SF1">
    <property type="entry name" value="FLAVIN-DEPENDENT THYMIDYLATE SYNTHASE"/>
    <property type="match status" value="1"/>
</dbReference>
<name>A0A2M8L9L4_9BACT</name>
<dbReference type="GO" id="GO:0050797">
    <property type="term" value="F:thymidylate synthase (FAD) activity"/>
    <property type="evidence" value="ECO:0007669"/>
    <property type="project" value="UniProtKB-UniRule"/>
</dbReference>
<dbReference type="Pfam" id="PF02511">
    <property type="entry name" value="Thy1"/>
    <property type="match status" value="1"/>
</dbReference>
<protein>
    <recommendedName>
        <fullName evidence="1">FAD-dependent thymidylate synthase</fullName>
        <ecNumber evidence="1">2.1.1.148</ecNumber>
    </recommendedName>
</protein>
<dbReference type="Gene3D" id="3.30.1360.170">
    <property type="match status" value="1"/>
</dbReference>
<reference evidence="3" key="1">
    <citation type="submission" date="2017-09" db="EMBL/GenBank/DDBJ databases">
        <title>Depth-based differentiation of microbial function through sediment-hosted aquifers and enrichment of novel symbionts in the deep terrestrial subsurface.</title>
        <authorList>
            <person name="Probst A.J."/>
            <person name="Ladd B."/>
            <person name="Jarett J.K."/>
            <person name="Geller-Mcgrath D.E."/>
            <person name="Sieber C.M.K."/>
            <person name="Emerson J.B."/>
            <person name="Anantharaman K."/>
            <person name="Thomas B.C."/>
            <person name="Malmstrom R."/>
            <person name="Stieglmeier M."/>
            <person name="Klingl A."/>
            <person name="Woyke T."/>
            <person name="Ryan C.M."/>
            <person name="Banfield J.F."/>
        </authorList>
    </citation>
    <scope>NUCLEOTIDE SEQUENCE [LARGE SCALE GENOMIC DNA]</scope>
</reference>
<evidence type="ECO:0000256" key="1">
    <source>
        <dbReference type="NCBIfam" id="TIGR02170"/>
    </source>
</evidence>
<dbReference type="SUPFAM" id="SSF69796">
    <property type="entry name" value="Thymidylate synthase-complementing protein Thy1"/>
    <property type="match status" value="1"/>
</dbReference>
<dbReference type="PROSITE" id="PS51331">
    <property type="entry name" value="THYX"/>
    <property type="match status" value="1"/>
</dbReference>
<dbReference type="EMBL" id="PFEP01000007">
    <property type="protein sequence ID" value="PJE73312.1"/>
    <property type="molecule type" value="Genomic_DNA"/>
</dbReference>
<dbReference type="GO" id="GO:0050660">
    <property type="term" value="F:flavin adenine dinucleotide binding"/>
    <property type="evidence" value="ECO:0007669"/>
    <property type="project" value="UniProtKB-UniRule"/>
</dbReference>
<gene>
    <name evidence="2" type="primary">thyX</name>
    <name evidence="2" type="ORF">COV00_00510</name>
</gene>
<evidence type="ECO:0000313" key="3">
    <source>
        <dbReference type="Proteomes" id="UP000230603"/>
    </source>
</evidence>
<evidence type="ECO:0000313" key="2">
    <source>
        <dbReference type="EMBL" id="PJE73312.1"/>
    </source>
</evidence>